<dbReference type="RefSeq" id="WP_260189632.1">
    <property type="nucleotide sequence ID" value="NZ_JAFFZE010000004.1"/>
</dbReference>
<dbReference type="InterPro" id="IPR050428">
    <property type="entry name" value="TCS_sensor_his_kinase"/>
</dbReference>
<dbReference type="Pfam" id="PF00512">
    <property type="entry name" value="HisKA"/>
    <property type="match status" value="1"/>
</dbReference>
<dbReference type="PANTHER" id="PTHR45436">
    <property type="entry name" value="SENSOR HISTIDINE KINASE YKOH"/>
    <property type="match status" value="1"/>
</dbReference>
<comment type="caution">
    <text evidence="14">The sequence shown here is derived from an EMBL/GenBank/DDBJ whole genome shotgun (WGS) entry which is preliminary data.</text>
</comment>
<dbReference type="SMART" id="SM00388">
    <property type="entry name" value="HisKA"/>
    <property type="match status" value="1"/>
</dbReference>
<comment type="subcellular location">
    <subcellularLocation>
        <location evidence="2">Cell membrane</location>
    </subcellularLocation>
</comment>
<evidence type="ECO:0000256" key="7">
    <source>
        <dbReference type="ARBA" id="ARBA00022777"/>
    </source>
</evidence>
<dbReference type="Pfam" id="PF02518">
    <property type="entry name" value="HATPase_c"/>
    <property type="match status" value="1"/>
</dbReference>
<dbReference type="PROSITE" id="PS50109">
    <property type="entry name" value="HIS_KIN"/>
    <property type="match status" value="1"/>
</dbReference>
<keyword evidence="7" id="KW-0418">Kinase</keyword>
<accession>A0ABT2J352</accession>
<dbReference type="InterPro" id="IPR005467">
    <property type="entry name" value="His_kinase_dom"/>
</dbReference>
<feature type="domain" description="HAMP" evidence="13">
    <location>
        <begin position="109"/>
        <end position="162"/>
    </location>
</feature>
<evidence type="ECO:0000259" key="13">
    <source>
        <dbReference type="PROSITE" id="PS50885"/>
    </source>
</evidence>
<feature type="transmembrane region" description="Helical" evidence="11">
    <location>
        <begin position="85"/>
        <end position="108"/>
    </location>
</feature>
<keyword evidence="9" id="KW-0902">Two-component regulatory system</keyword>
<dbReference type="CDD" id="cd06225">
    <property type="entry name" value="HAMP"/>
    <property type="match status" value="1"/>
</dbReference>
<keyword evidence="15" id="KW-1185">Reference proteome</keyword>
<evidence type="ECO:0000256" key="9">
    <source>
        <dbReference type="ARBA" id="ARBA00023012"/>
    </source>
</evidence>
<feature type="domain" description="Histidine kinase" evidence="12">
    <location>
        <begin position="170"/>
        <end position="382"/>
    </location>
</feature>
<dbReference type="Gene3D" id="3.30.565.10">
    <property type="entry name" value="Histidine kinase-like ATPase, C-terminal domain"/>
    <property type="match status" value="1"/>
</dbReference>
<dbReference type="SMART" id="SM00387">
    <property type="entry name" value="HATPase_c"/>
    <property type="match status" value="1"/>
</dbReference>
<evidence type="ECO:0000256" key="5">
    <source>
        <dbReference type="ARBA" id="ARBA00022679"/>
    </source>
</evidence>
<evidence type="ECO:0000256" key="11">
    <source>
        <dbReference type="SAM" id="Phobius"/>
    </source>
</evidence>
<evidence type="ECO:0000256" key="8">
    <source>
        <dbReference type="ARBA" id="ARBA00022989"/>
    </source>
</evidence>
<gene>
    <name evidence="14" type="ORF">JT362_03985</name>
</gene>
<dbReference type="Gene3D" id="6.10.340.10">
    <property type="match status" value="1"/>
</dbReference>
<dbReference type="SUPFAM" id="SSF158472">
    <property type="entry name" value="HAMP domain-like"/>
    <property type="match status" value="1"/>
</dbReference>
<dbReference type="SUPFAM" id="SSF47384">
    <property type="entry name" value="Homodimeric domain of signal transducing histidine kinase"/>
    <property type="match status" value="1"/>
</dbReference>
<evidence type="ECO:0000259" key="12">
    <source>
        <dbReference type="PROSITE" id="PS50109"/>
    </source>
</evidence>
<dbReference type="PANTHER" id="PTHR45436:SF5">
    <property type="entry name" value="SENSOR HISTIDINE KINASE TRCS"/>
    <property type="match status" value="1"/>
</dbReference>
<dbReference type="Pfam" id="PF00672">
    <property type="entry name" value="HAMP"/>
    <property type="match status" value="1"/>
</dbReference>
<evidence type="ECO:0000256" key="2">
    <source>
        <dbReference type="ARBA" id="ARBA00004236"/>
    </source>
</evidence>
<evidence type="ECO:0000256" key="1">
    <source>
        <dbReference type="ARBA" id="ARBA00000085"/>
    </source>
</evidence>
<evidence type="ECO:0000256" key="10">
    <source>
        <dbReference type="ARBA" id="ARBA00023136"/>
    </source>
</evidence>
<dbReference type="InterPro" id="IPR004358">
    <property type="entry name" value="Sig_transdc_His_kin-like_C"/>
</dbReference>
<dbReference type="SUPFAM" id="SSF55874">
    <property type="entry name" value="ATPase domain of HSP90 chaperone/DNA topoisomerase II/histidine kinase"/>
    <property type="match status" value="1"/>
</dbReference>
<keyword evidence="8 11" id="KW-1133">Transmembrane helix</keyword>
<dbReference type="InterPro" id="IPR003661">
    <property type="entry name" value="HisK_dim/P_dom"/>
</dbReference>
<comment type="catalytic activity">
    <reaction evidence="1">
        <text>ATP + protein L-histidine = ADP + protein N-phospho-L-histidine.</text>
        <dbReference type="EC" id="2.7.13.3"/>
    </reaction>
</comment>
<evidence type="ECO:0000313" key="14">
    <source>
        <dbReference type="EMBL" id="MCT2582285.1"/>
    </source>
</evidence>
<organism evidence="14 15">
    <name type="scientific">Actinophytocola gossypii</name>
    <dbReference type="NCBI Taxonomy" id="2812003"/>
    <lineage>
        <taxon>Bacteria</taxon>
        <taxon>Bacillati</taxon>
        <taxon>Actinomycetota</taxon>
        <taxon>Actinomycetes</taxon>
        <taxon>Pseudonocardiales</taxon>
        <taxon>Pseudonocardiaceae</taxon>
    </lineage>
</organism>
<evidence type="ECO:0000313" key="15">
    <source>
        <dbReference type="Proteomes" id="UP001156441"/>
    </source>
</evidence>
<proteinExistence type="predicted"/>
<evidence type="ECO:0000256" key="3">
    <source>
        <dbReference type="ARBA" id="ARBA00012438"/>
    </source>
</evidence>
<evidence type="ECO:0000256" key="6">
    <source>
        <dbReference type="ARBA" id="ARBA00022692"/>
    </source>
</evidence>
<dbReference type="CDD" id="cd00082">
    <property type="entry name" value="HisKA"/>
    <property type="match status" value="1"/>
</dbReference>
<dbReference type="Gene3D" id="1.10.287.130">
    <property type="match status" value="1"/>
</dbReference>
<keyword evidence="4" id="KW-0597">Phosphoprotein</keyword>
<reference evidence="14 15" key="1">
    <citation type="submission" date="2021-02" db="EMBL/GenBank/DDBJ databases">
        <title>Actinophytocola xerophila sp. nov., isolated from soil of cotton cropping field.</title>
        <authorList>
            <person name="Huang R."/>
            <person name="Chen X."/>
            <person name="Ge X."/>
            <person name="Liu W."/>
        </authorList>
    </citation>
    <scope>NUCLEOTIDE SEQUENCE [LARGE SCALE GENOMIC DNA]</scope>
    <source>
        <strain evidence="14 15">S1-96</strain>
    </source>
</reference>
<dbReference type="EMBL" id="JAFFZE010000004">
    <property type="protein sequence ID" value="MCT2582285.1"/>
    <property type="molecule type" value="Genomic_DNA"/>
</dbReference>
<dbReference type="SMART" id="SM00304">
    <property type="entry name" value="HAMP"/>
    <property type="match status" value="1"/>
</dbReference>
<dbReference type="Proteomes" id="UP001156441">
    <property type="component" value="Unassembled WGS sequence"/>
</dbReference>
<keyword evidence="6 11" id="KW-0812">Transmembrane</keyword>
<keyword evidence="5" id="KW-0808">Transferase</keyword>
<sequence>MRVFPSPRRSVRLRLSLLYGVLFLVSGTALLAVTYLLLFHTGGSVYMPGPEGADALPVAPASPPAEKAHLEDALRDQRDADQRDFLLQGGIALALMTVVSVVLGWLVAGRLLRPLRTVTSTARDISATNLHQRLALSGPDDELKQLGDTFDGLLERLERSFRSQRQFVANASHELRTPLARQRTLGQVALSDPGATVESLREAHERIILAGRQQERLIEAMLTLARGEGGLDRREPLDLATVADEVLLAQRADAARRGLRLSSALGPTSVTGDPRLLERVIANLVDNALRYNVSGGHVEVATGTSEGHSVLTVSNTGPVVREQDVERIFRPFQRAAADRTGNDGGIGLGLSIVDAVVTAHGATITARPNPGGGLTVTITFAH</sequence>
<feature type="transmembrane region" description="Helical" evidence="11">
    <location>
        <begin position="16"/>
        <end position="38"/>
    </location>
</feature>
<keyword evidence="10 11" id="KW-0472">Membrane</keyword>
<dbReference type="PROSITE" id="PS50885">
    <property type="entry name" value="HAMP"/>
    <property type="match status" value="1"/>
</dbReference>
<dbReference type="InterPro" id="IPR036890">
    <property type="entry name" value="HATPase_C_sf"/>
</dbReference>
<dbReference type="InterPro" id="IPR003660">
    <property type="entry name" value="HAMP_dom"/>
</dbReference>
<dbReference type="EC" id="2.7.13.3" evidence="3"/>
<dbReference type="InterPro" id="IPR003594">
    <property type="entry name" value="HATPase_dom"/>
</dbReference>
<dbReference type="InterPro" id="IPR036097">
    <property type="entry name" value="HisK_dim/P_sf"/>
</dbReference>
<dbReference type="PRINTS" id="PR00344">
    <property type="entry name" value="BCTRLSENSOR"/>
</dbReference>
<evidence type="ECO:0000256" key="4">
    <source>
        <dbReference type="ARBA" id="ARBA00022553"/>
    </source>
</evidence>
<protein>
    <recommendedName>
        <fullName evidence="3">histidine kinase</fullName>
        <ecNumber evidence="3">2.7.13.3</ecNumber>
    </recommendedName>
</protein>
<name>A0ABT2J352_9PSEU</name>